<sequence length="248" mass="28957">MKLAVLNNEPEVFYSIQGEGASLGKPAIFVRLSLCNLHCVWCDTDYTWNWKGTKFKHNNDNKPEYTKFEKERWITELEDDELFEKVKVFPCKRVIITGGEPLMQQKQLVSFMRLLKENGYTIEVETNGTLLPNESIDTHVDQYNVSPKLSNSNNELKLRIKENALSFFNSTPKSFFKFVIDTEKDLAELFQIIERNSLTKDKIYLMPQGTNAEQLRSKRDWLIDICKESGFNFTDRLHIHLYGDKRGV</sequence>
<dbReference type="PROSITE" id="PS51918">
    <property type="entry name" value="RADICAL_SAM"/>
    <property type="match status" value="1"/>
</dbReference>
<evidence type="ECO:0000256" key="6">
    <source>
        <dbReference type="ARBA" id="ARBA00023014"/>
    </source>
</evidence>
<keyword evidence="11" id="KW-1185">Reference proteome</keyword>
<comment type="cofactor">
    <cofactor evidence="8">
        <name>[4Fe-4S] cluster</name>
        <dbReference type="ChEBI" id="CHEBI:49883"/>
    </cofactor>
    <text evidence="8">Binds 1 [4Fe-4S] cluster. The cluster is coordinated with 3 cysteines and an exchangeable S-adenosyl-L-methionine.</text>
</comment>
<feature type="binding site" evidence="8">
    <location>
        <position position="97"/>
    </location>
    <ligand>
        <name>substrate</name>
    </ligand>
</feature>
<dbReference type="SUPFAM" id="SSF102114">
    <property type="entry name" value="Radical SAM enzymes"/>
    <property type="match status" value="1"/>
</dbReference>
<evidence type="ECO:0000256" key="2">
    <source>
        <dbReference type="ARBA" id="ARBA00022691"/>
    </source>
</evidence>
<evidence type="ECO:0000256" key="5">
    <source>
        <dbReference type="ARBA" id="ARBA00023004"/>
    </source>
</evidence>
<dbReference type="Gene3D" id="3.20.20.70">
    <property type="entry name" value="Aldolase class I"/>
    <property type="match status" value="1"/>
</dbReference>
<dbReference type="Pfam" id="PF04055">
    <property type="entry name" value="Radical_SAM"/>
    <property type="match status" value="1"/>
</dbReference>
<dbReference type="Proteomes" id="UP000662783">
    <property type="component" value="Chromosome"/>
</dbReference>
<dbReference type="InterPro" id="IPR058240">
    <property type="entry name" value="rSAM_sf"/>
</dbReference>
<comment type="caution">
    <text evidence="8">Lacks conserved residue(s) required for the propagation of feature annotation.</text>
</comment>
<evidence type="ECO:0000256" key="1">
    <source>
        <dbReference type="ARBA" id="ARBA00022485"/>
    </source>
</evidence>
<proteinExistence type="inferred from homology"/>
<feature type="binding site" evidence="8">
    <location>
        <position position="31"/>
    </location>
    <ligand>
        <name>substrate</name>
    </ligand>
</feature>
<dbReference type="PIRSF" id="PIRSF000370">
    <property type="entry name" value="QueE"/>
    <property type="match status" value="1"/>
</dbReference>
<evidence type="ECO:0000256" key="7">
    <source>
        <dbReference type="ARBA" id="ARBA00023239"/>
    </source>
</evidence>
<evidence type="ECO:0000256" key="8">
    <source>
        <dbReference type="HAMAP-Rule" id="MF_00917"/>
    </source>
</evidence>
<dbReference type="KEGG" id="fuv:JR347_11830"/>
<dbReference type="RefSeq" id="WP_205720813.1">
    <property type="nucleotide sequence ID" value="NZ_CP070608.1"/>
</dbReference>
<feature type="binding site" evidence="8">
    <location>
        <position position="44"/>
    </location>
    <ligand>
        <name>Mg(2+)</name>
        <dbReference type="ChEBI" id="CHEBI:18420"/>
    </ligand>
</feature>
<dbReference type="EC" id="4.3.99.3" evidence="8"/>
<keyword evidence="1 8" id="KW-0004">4Fe-4S</keyword>
<keyword evidence="3 8" id="KW-0479">Metal-binding</keyword>
<dbReference type="EMBL" id="CP070608">
    <property type="protein sequence ID" value="QSE96297.1"/>
    <property type="molecule type" value="Genomic_DNA"/>
</dbReference>
<reference evidence="10" key="1">
    <citation type="submission" date="2021-02" db="EMBL/GenBank/DDBJ databases">
        <title>Fulvivirga sp. S481 isolated from sea water.</title>
        <authorList>
            <person name="Bae S.S."/>
            <person name="Baek K."/>
        </authorList>
    </citation>
    <scope>NUCLEOTIDE SEQUENCE</scope>
    <source>
        <strain evidence="10">S481</strain>
    </source>
</reference>
<evidence type="ECO:0000256" key="3">
    <source>
        <dbReference type="ARBA" id="ARBA00022723"/>
    </source>
</evidence>
<dbReference type="GO" id="GO:0016840">
    <property type="term" value="F:carbon-nitrogen lyase activity"/>
    <property type="evidence" value="ECO:0007669"/>
    <property type="project" value="UniProtKB-UniRule"/>
</dbReference>
<feature type="binding site" evidence="8">
    <location>
        <position position="39"/>
    </location>
    <ligand>
        <name>[4Fe-4S] cluster</name>
        <dbReference type="ChEBI" id="CHEBI:49883"/>
        <note>4Fe-4S-S-AdoMet</note>
    </ligand>
</feature>
<dbReference type="InterPro" id="IPR013785">
    <property type="entry name" value="Aldolase_TIM"/>
</dbReference>
<dbReference type="InterPro" id="IPR007197">
    <property type="entry name" value="rSAM"/>
</dbReference>
<keyword evidence="5 8" id="KW-0408">Iron</keyword>
<keyword evidence="8" id="KW-0671">Queuosine biosynthesis</keyword>
<comment type="pathway">
    <text evidence="8">Purine metabolism; 7-cyano-7-deazaguanine biosynthesis.</text>
</comment>
<keyword evidence="2 8" id="KW-0949">S-adenosyl-L-methionine</keyword>
<dbReference type="CDD" id="cd01335">
    <property type="entry name" value="Radical_SAM"/>
    <property type="match status" value="1"/>
</dbReference>
<dbReference type="PANTHER" id="PTHR42836">
    <property type="entry name" value="7-CARBOXY-7-DEAZAGUANINE SYNTHASE"/>
    <property type="match status" value="1"/>
</dbReference>
<dbReference type="SFLD" id="SFLDS00029">
    <property type="entry name" value="Radical_SAM"/>
    <property type="match status" value="1"/>
</dbReference>
<evidence type="ECO:0000313" key="10">
    <source>
        <dbReference type="EMBL" id="QSE96297.1"/>
    </source>
</evidence>
<feature type="binding site" evidence="8">
    <location>
        <begin position="41"/>
        <end position="43"/>
    </location>
    <ligand>
        <name>S-adenosyl-L-methionine</name>
        <dbReference type="ChEBI" id="CHEBI:59789"/>
    </ligand>
</feature>
<evidence type="ECO:0000256" key="4">
    <source>
        <dbReference type="ARBA" id="ARBA00022842"/>
    </source>
</evidence>
<protein>
    <recommendedName>
        <fullName evidence="8">7-carboxy-7-deazaguanine synthase</fullName>
        <shortName evidence="8">CDG synthase</shortName>
        <ecNumber evidence="8">4.3.99.3</ecNumber>
    </recommendedName>
    <alternativeName>
        <fullName evidence="8">Queuosine biosynthesis protein QueE</fullName>
    </alternativeName>
</protein>
<comment type="cofactor">
    <cofactor evidence="8">
        <name>S-adenosyl-L-methionine</name>
        <dbReference type="ChEBI" id="CHEBI:59789"/>
    </cofactor>
    <text evidence="8">Binds 1 S-adenosyl-L-methionine per subunit.</text>
</comment>
<accession>A0A975A0C2</accession>
<dbReference type="InterPro" id="IPR024924">
    <property type="entry name" value="7-CO-7-deazaguanine_synth-like"/>
</dbReference>
<comment type="cofactor">
    <cofactor evidence="8">
        <name>Mg(2+)</name>
        <dbReference type="ChEBI" id="CHEBI:18420"/>
    </cofactor>
</comment>
<comment type="similarity">
    <text evidence="8">Belongs to the radical SAM superfamily. 7-carboxy-7-deazaguanine synthase family.</text>
</comment>
<keyword evidence="4 8" id="KW-0460">Magnesium</keyword>
<dbReference type="GO" id="GO:0000287">
    <property type="term" value="F:magnesium ion binding"/>
    <property type="evidence" value="ECO:0007669"/>
    <property type="project" value="UniProtKB-UniRule"/>
</dbReference>
<name>A0A975A0C2_9BACT</name>
<feature type="binding site" evidence="8">
    <location>
        <position position="35"/>
    </location>
    <ligand>
        <name>[4Fe-4S] cluster</name>
        <dbReference type="ChEBI" id="CHEBI:49883"/>
        <note>4Fe-4S-S-AdoMet</note>
    </ligand>
</feature>
<dbReference type="HAMAP" id="MF_00917">
    <property type="entry name" value="QueE"/>
    <property type="match status" value="1"/>
</dbReference>
<dbReference type="GO" id="GO:0051539">
    <property type="term" value="F:4 iron, 4 sulfur cluster binding"/>
    <property type="evidence" value="ECO:0007669"/>
    <property type="project" value="UniProtKB-UniRule"/>
</dbReference>
<comment type="catalytic activity">
    <reaction evidence="8">
        <text>6-carboxy-5,6,7,8-tetrahydropterin + H(+) = 7-carboxy-7-carbaguanine + NH4(+)</text>
        <dbReference type="Rhea" id="RHEA:27974"/>
        <dbReference type="ChEBI" id="CHEBI:15378"/>
        <dbReference type="ChEBI" id="CHEBI:28938"/>
        <dbReference type="ChEBI" id="CHEBI:61032"/>
        <dbReference type="ChEBI" id="CHEBI:61036"/>
        <dbReference type="EC" id="4.3.99.3"/>
    </reaction>
</comment>
<comment type="function">
    <text evidence="8">Catalyzes the complex heterocyclic radical-mediated conversion of 6-carboxy-5,6,7,8-tetrahydropterin (CPH4) to 7-carboxy-7-deazaguanine (CDG), a step common to the biosynthetic pathways of all 7-deazapurine-containing compounds.</text>
</comment>
<dbReference type="AlphaFoldDB" id="A0A975A0C2"/>
<feature type="binding site" evidence="8">
    <location>
        <begin position="16"/>
        <end position="18"/>
    </location>
    <ligand>
        <name>substrate</name>
    </ligand>
</feature>
<keyword evidence="6 8" id="KW-0411">Iron-sulfur</keyword>
<organism evidence="10 11">
    <name type="scientific">Fulvivirga lutea</name>
    <dbReference type="NCBI Taxonomy" id="2810512"/>
    <lineage>
        <taxon>Bacteria</taxon>
        <taxon>Pseudomonadati</taxon>
        <taxon>Bacteroidota</taxon>
        <taxon>Cytophagia</taxon>
        <taxon>Cytophagales</taxon>
        <taxon>Fulvivirgaceae</taxon>
        <taxon>Fulvivirga</taxon>
    </lineage>
</organism>
<evidence type="ECO:0000313" key="11">
    <source>
        <dbReference type="Proteomes" id="UP000662783"/>
    </source>
</evidence>
<feature type="binding site" evidence="8">
    <location>
        <position position="42"/>
    </location>
    <ligand>
        <name>[4Fe-4S] cluster</name>
        <dbReference type="ChEBI" id="CHEBI:49883"/>
        <note>4Fe-4S-S-AdoMet</note>
    </ligand>
</feature>
<evidence type="ECO:0000259" key="9">
    <source>
        <dbReference type="PROSITE" id="PS51918"/>
    </source>
</evidence>
<dbReference type="PANTHER" id="PTHR42836:SF1">
    <property type="entry name" value="7-CARBOXY-7-DEAZAGUANINE SYNTHASE"/>
    <property type="match status" value="1"/>
</dbReference>
<feature type="binding site" evidence="8">
    <location>
        <begin position="146"/>
        <end position="148"/>
    </location>
    <ligand>
        <name>S-adenosyl-L-methionine</name>
        <dbReference type="ChEBI" id="CHEBI:59789"/>
    </ligand>
</feature>
<dbReference type="GO" id="GO:1904047">
    <property type="term" value="F:S-adenosyl-L-methionine binding"/>
    <property type="evidence" value="ECO:0007669"/>
    <property type="project" value="UniProtKB-UniRule"/>
</dbReference>
<comment type="subunit">
    <text evidence="8">Homodimer.</text>
</comment>
<keyword evidence="7 8" id="KW-0456">Lyase</keyword>
<gene>
    <name evidence="8" type="primary">queE</name>
    <name evidence="10" type="ORF">JR347_11830</name>
</gene>
<feature type="binding site" evidence="8">
    <location>
        <position position="99"/>
    </location>
    <ligand>
        <name>S-adenosyl-L-methionine</name>
        <dbReference type="ChEBI" id="CHEBI:59789"/>
    </ligand>
</feature>
<feature type="domain" description="Radical SAM core" evidence="9">
    <location>
        <begin position="22"/>
        <end position="244"/>
    </location>
</feature>
<dbReference type="GO" id="GO:0008616">
    <property type="term" value="P:tRNA queuosine(34) biosynthetic process"/>
    <property type="evidence" value="ECO:0007669"/>
    <property type="project" value="UniProtKB-UniRule"/>
</dbReference>